<organism evidence="5 6">
    <name type="scientific">Halopseudomonas pachastrellae</name>
    <dbReference type="NCBI Taxonomy" id="254161"/>
    <lineage>
        <taxon>Bacteria</taxon>
        <taxon>Pseudomonadati</taxon>
        <taxon>Pseudomonadota</taxon>
        <taxon>Gammaproteobacteria</taxon>
        <taxon>Pseudomonadales</taxon>
        <taxon>Pseudomonadaceae</taxon>
        <taxon>Halopseudomonas</taxon>
    </lineage>
</organism>
<dbReference type="InterPro" id="IPR019808">
    <property type="entry name" value="Histidine_triad_CS"/>
</dbReference>
<feature type="short sequence motif" description="Histidine triad motif" evidence="2 3">
    <location>
        <begin position="96"/>
        <end position="100"/>
    </location>
</feature>
<dbReference type="Pfam" id="PF11969">
    <property type="entry name" value="DcpS_C"/>
    <property type="match status" value="1"/>
</dbReference>
<name>A0A1S8DFI7_9GAMM</name>
<dbReference type="GO" id="GO:0003824">
    <property type="term" value="F:catalytic activity"/>
    <property type="evidence" value="ECO:0007669"/>
    <property type="project" value="InterPro"/>
</dbReference>
<evidence type="ECO:0000259" key="4">
    <source>
        <dbReference type="PROSITE" id="PS51084"/>
    </source>
</evidence>
<evidence type="ECO:0000313" key="5">
    <source>
        <dbReference type="EMBL" id="ONM43402.1"/>
    </source>
</evidence>
<dbReference type="PROSITE" id="PS00892">
    <property type="entry name" value="HIT_1"/>
    <property type="match status" value="1"/>
</dbReference>
<protein>
    <submittedName>
        <fullName evidence="5">Histidine triad nucleotide-binding protein</fullName>
    </submittedName>
</protein>
<feature type="domain" description="HIT" evidence="4">
    <location>
        <begin position="4"/>
        <end position="112"/>
    </location>
</feature>
<dbReference type="PROSITE" id="PS51084">
    <property type="entry name" value="HIT_2"/>
    <property type="match status" value="1"/>
</dbReference>
<sequence>MDCLFCKIIDGKIPSKKIYEDDQVFAFHDINPQAPVHFLVIPKKHIATLNDVTEDDRAVVGHMVYVAQKLANELGCETGFRTVFNCNEMGGQTVYHIHLHVLGQRQLTWPPG</sequence>
<dbReference type="InterPro" id="IPR036265">
    <property type="entry name" value="HIT-like_sf"/>
</dbReference>
<evidence type="ECO:0000256" key="1">
    <source>
        <dbReference type="PIRSR" id="PIRSR601310-1"/>
    </source>
</evidence>
<evidence type="ECO:0000313" key="6">
    <source>
        <dbReference type="Proteomes" id="UP000242847"/>
    </source>
</evidence>
<dbReference type="InterPro" id="IPR011146">
    <property type="entry name" value="HIT-like"/>
</dbReference>
<dbReference type="CDD" id="cd01276">
    <property type="entry name" value="PKCI_related"/>
    <property type="match status" value="1"/>
</dbReference>
<evidence type="ECO:0000256" key="3">
    <source>
        <dbReference type="PROSITE-ProRule" id="PRU00464"/>
    </source>
</evidence>
<dbReference type="SUPFAM" id="SSF54197">
    <property type="entry name" value="HIT-like"/>
    <property type="match status" value="1"/>
</dbReference>
<dbReference type="RefSeq" id="WP_083728078.1">
    <property type="nucleotide sequence ID" value="NZ_FOUD01000019.1"/>
</dbReference>
<dbReference type="AlphaFoldDB" id="A0A1S8DFI7"/>
<dbReference type="InterPro" id="IPR001310">
    <property type="entry name" value="Histidine_triad_HIT"/>
</dbReference>
<dbReference type="EMBL" id="MUBC01000028">
    <property type="protein sequence ID" value="ONM43402.1"/>
    <property type="molecule type" value="Genomic_DNA"/>
</dbReference>
<dbReference type="PANTHER" id="PTHR23089">
    <property type="entry name" value="HISTIDINE TRIAD HIT PROTEIN"/>
    <property type="match status" value="1"/>
</dbReference>
<evidence type="ECO:0000256" key="2">
    <source>
        <dbReference type="PIRSR" id="PIRSR601310-3"/>
    </source>
</evidence>
<dbReference type="Gene3D" id="3.30.428.10">
    <property type="entry name" value="HIT-like"/>
    <property type="match status" value="1"/>
</dbReference>
<dbReference type="STRING" id="254161.SAMN05216256_11910"/>
<comment type="caution">
    <text evidence="5">The sequence shown here is derived from an EMBL/GenBank/DDBJ whole genome shotgun (WGS) entry which is preliminary data.</text>
</comment>
<dbReference type="PRINTS" id="PR00332">
    <property type="entry name" value="HISTRIAD"/>
</dbReference>
<reference evidence="5 6" key="1">
    <citation type="submission" date="2017-01" db="EMBL/GenBank/DDBJ databases">
        <title>Draft genome sequence of Pseudomonas pachastrellae type strain CCUG 46540T from a deep sea.</title>
        <authorList>
            <person name="Gomila M."/>
            <person name="Mulet M."/>
            <person name="Lalucat J."/>
            <person name="Garcia-Valdes E."/>
        </authorList>
    </citation>
    <scope>NUCLEOTIDE SEQUENCE [LARGE SCALE GENOMIC DNA]</scope>
    <source>
        <strain evidence="5 6">CCUG 46540</strain>
    </source>
</reference>
<keyword evidence="6" id="KW-1185">Reference proteome</keyword>
<dbReference type="OrthoDB" id="9784774at2"/>
<accession>A0A1S8DFI7</accession>
<gene>
    <name evidence="5" type="ORF">BXT89_12850</name>
</gene>
<proteinExistence type="predicted"/>
<dbReference type="Proteomes" id="UP000242847">
    <property type="component" value="Unassembled WGS sequence"/>
</dbReference>
<feature type="active site" description="Tele-AMP-histidine intermediate" evidence="1">
    <location>
        <position position="98"/>
    </location>
</feature>